<keyword evidence="3" id="KW-0378">Hydrolase</keyword>
<evidence type="ECO:0000256" key="3">
    <source>
        <dbReference type="ARBA" id="ARBA00022759"/>
    </source>
</evidence>
<evidence type="ECO:0000259" key="6">
    <source>
        <dbReference type="SMART" id="SM00892"/>
    </source>
</evidence>
<evidence type="ECO:0000256" key="1">
    <source>
        <dbReference type="ARBA" id="ARBA00010052"/>
    </source>
</evidence>
<protein>
    <recommendedName>
        <fullName evidence="6">DNA/RNA non-specific endonuclease/pyrophosphatase/phosphodiesterase domain-containing protein</fullName>
    </recommendedName>
</protein>
<evidence type="ECO:0000313" key="7">
    <source>
        <dbReference type="EMBL" id="KAI8042931.1"/>
    </source>
</evidence>
<dbReference type="Pfam" id="PF01223">
    <property type="entry name" value="Endonuclease_NS"/>
    <property type="match status" value="1"/>
</dbReference>
<evidence type="ECO:0000256" key="2">
    <source>
        <dbReference type="ARBA" id="ARBA00022722"/>
    </source>
</evidence>
<comment type="caution">
    <text evidence="7">The sequence shown here is derived from an EMBL/GenBank/DDBJ whole genome shotgun (WGS) entry which is preliminary data.</text>
</comment>
<feature type="domain" description="DNA/RNA non-specific endonuclease/pyrophosphatase/phosphodiesterase" evidence="6">
    <location>
        <begin position="64"/>
        <end position="275"/>
    </location>
</feature>
<dbReference type="InterPro" id="IPR001604">
    <property type="entry name" value="Endo_G_ENPP1-like_dom"/>
</dbReference>
<dbReference type="GO" id="GO:0004521">
    <property type="term" value="F:RNA endonuclease activity"/>
    <property type="evidence" value="ECO:0007669"/>
    <property type="project" value="TreeGrafter"/>
</dbReference>
<dbReference type="GO" id="GO:0005634">
    <property type="term" value="C:nucleus"/>
    <property type="evidence" value="ECO:0007669"/>
    <property type="project" value="TreeGrafter"/>
</dbReference>
<dbReference type="SMART" id="SM00892">
    <property type="entry name" value="Endonuclease_NS"/>
    <property type="match status" value="1"/>
</dbReference>
<dbReference type="EMBL" id="JAMKOV010000002">
    <property type="protein sequence ID" value="KAI8042931.1"/>
    <property type="molecule type" value="Genomic_DNA"/>
</dbReference>
<dbReference type="GO" id="GO:0005743">
    <property type="term" value="C:mitochondrial inner membrane"/>
    <property type="evidence" value="ECO:0007669"/>
    <property type="project" value="TreeGrafter"/>
</dbReference>
<keyword evidence="2" id="KW-0540">Nuclease</keyword>
<gene>
    <name evidence="7" type="ORF">M5D96_004254</name>
</gene>
<dbReference type="AlphaFoldDB" id="A0A9P9YTR9"/>
<dbReference type="Gene3D" id="3.40.570.10">
    <property type="entry name" value="Extracellular Endonuclease, subunit A"/>
    <property type="match status" value="1"/>
</dbReference>
<dbReference type="PANTHER" id="PTHR13966">
    <property type="entry name" value="ENDONUCLEASE RELATED"/>
    <property type="match status" value="1"/>
</dbReference>
<sequence>MHCGGGESHRTVCTRNDRFHPALPFRCTAQAPESEVRLYEGDRSLYSDCAATMYSIGHTINRQFIKLYDACYDTRIIPRPEGIQFAPYPVMSPGSARSFLTAEIYRRFNDTYGANQTYIPKRTLVINRGHLTASSDFLFDQQSRSTFKYVNAVPQFESINNGSWRLIENWVMSLRPMDSQLIVRTGAFGILQLRDDRNRLKPAYLLDDQRNPVPQWMYKRIITANRTSYVFLTHNNIFNEPPDHRFCNEVQCPNNLDLDRLPATGVTFCCDPTTFRVPANY</sequence>
<dbReference type="GO" id="GO:0006309">
    <property type="term" value="P:apoptotic DNA fragmentation"/>
    <property type="evidence" value="ECO:0007669"/>
    <property type="project" value="TreeGrafter"/>
</dbReference>
<dbReference type="GO" id="GO:0046872">
    <property type="term" value="F:metal ion binding"/>
    <property type="evidence" value="ECO:0007669"/>
    <property type="project" value="UniProtKB-KW"/>
</dbReference>
<reference evidence="7" key="1">
    <citation type="journal article" date="2023" name="Genome Biol. Evol.">
        <title>Long-read-based Genome Assembly of Drosophila gunungcola Reveals Fewer Chemosensory Genes in Flower-breeding Species.</title>
        <authorList>
            <person name="Negi A."/>
            <person name="Liao B.Y."/>
            <person name="Yeh S.D."/>
        </authorList>
    </citation>
    <scope>NUCLEOTIDE SEQUENCE</scope>
    <source>
        <strain evidence="7">Sukarami</strain>
    </source>
</reference>
<evidence type="ECO:0000256" key="4">
    <source>
        <dbReference type="PIRSR" id="PIRSR640255-1"/>
    </source>
</evidence>
<dbReference type="Proteomes" id="UP001059596">
    <property type="component" value="Unassembled WGS sequence"/>
</dbReference>
<keyword evidence="3" id="KW-0255">Endonuclease</keyword>
<dbReference type="GO" id="GO:0003676">
    <property type="term" value="F:nucleic acid binding"/>
    <property type="evidence" value="ECO:0007669"/>
    <property type="project" value="InterPro"/>
</dbReference>
<dbReference type="PANTHER" id="PTHR13966:SF17">
    <property type="entry name" value="ENDONUCLEASE-RELATED"/>
    <property type="match status" value="1"/>
</dbReference>
<dbReference type="InterPro" id="IPR044929">
    <property type="entry name" value="DNA/RNA_non-sp_Endonuclease_sf"/>
</dbReference>
<evidence type="ECO:0000256" key="5">
    <source>
        <dbReference type="PIRSR" id="PIRSR640255-2"/>
    </source>
</evidence>
<keyword evidence="8" id="KW-1185">Reference proteome</keyword>
<comment type="similarity">
    <text evidence="1">Belongs to the DNA/RNA non-specific endonuclease family.</text>
</comment>
<name>A0A9P9YTR9_9MUSC</name>
<dbReference type="GO" id="GO:0000014">
    <property type="term" value="F:single-stranded DNA endodeoxyribonuclease activity"/>
    <property type="evidence" value="ECO:0007669"/>
    <property type="project" value="TreeGrafter"/>
</dbReference>
<dbReference type="InterPro" id="IPR040255">
    <property type="entry name" value="Non-specific_endonuclease"/>
</dbReference>
<accession>A0A9P9YTR9</accession>
<dbReference type="InterPro" id="IPR044925">
    <property type="entry name" value="His-Me_finger_sf"/>
</dbReference>
<evidence type="ECO:0000313" key="8">
    <source>
        <dbReference type="Proteomes" id="UP001059596"/>
    </source>
</evidence>
<dbReference type="SUPFAM" id="SSF54060">
    <property type="entry name" value="His-Me finger endonucleases"/>
    <property type="match status" value="1"/>
</dbReference>
<feature type="active site" description="Proton acceptor" evidence="4">
    <location>
        <position position="130"/>
    </location>
</feature>
<keyword evidence="5" id="KW-0479">Metal-binding</keyword>
<organism evidence="7 8">
    <name type="scientific">Drosophila gunungcola</name>
    <name type="common">fruit fly</name>
    <dbReference type="NCBI Taxonomy" id="103775"/>
    <lineage>
        <taxon>Eukaryota</taxon>
        <taxon>Metazoa</taxon>
        <taxon>Ecdysozoa</taxon>
        <taxon>Arthropoda</taxon>
        <taxon>Hexapoda</taxon>
        <taxon>Insecta</taxon>
        <taxon>Pterygota</taxon>
        <taxon>Neoptera</taxon>
        <taxon>Endopterygota</taxon>
        <taxon>Diptera</taxon>
        <taxon>Brachycera</taxon>
        <taxon>Muscomorpha</taxon>
        <taxon>Ephydroidea</taxon>
        <taxon>Drosophilidae</taxon>
        <taxon>Drosophila</taxon>
        <taxon>Sophophora</taxon>
    </lineage>
</organism>
<proteinExistence type="inferred from homology"/>
<feature type="binding site" evidence="5">
    <location>
        <position position="160"/>
    </location>
    <ligand>
        <name>Mg(2+)</name>
        <dbReference type="ChEBI" id="CHEBI:18420"/>
        <note>catalytic</note>
    </ligand>
</feature>